<accession>A0AAW1BS93</accession>
<evidence type="ECO:0000313" key="2">
    <source>
        <dbReference type="Proteomes" id="UP001474421"/>
    </source>
</evidence>
<dbReference type="AlphaFoldDB" id="A0AAW1BS93"/>
<name>A0AAW1BS93_CROAD</name>
<proteinExistence type="predicted"/>
<dbReference type="EMBL" id="JAOTOJ010000003">
    <property type="protein sequence ID" value="KAK9405065.1"/>
    <property type="molecule type" value="Genomic_DNA"/>
</dbReference>
<comment type="caution">
    <text evidence="1">The sequence shown here is derived from an EMBL/GenBank/DDBJ whole genome shotgun (WGS) entry which is preliminary data.</text>
</comment>
<gene>
    <name evidence="1" type="ORF">NXF25_009892</name>
</gene>
<protein>
    <submittedName>
        <fullName evidence="1">Uncharacterized protein</fullName>
    </submittedName>
</protein>
<organism evidence="1 2">
    <name type="scientific">Crotalus adamanteus</name>
    <name type="common">Eastern diamondback rattlesnake</name>
    <dbReference type="NCBI Taxonomy" id="8729"/>
    <lineage>
        <taxon>Eukaryota</taxon>
        <taxon>Metazoa</taxon>
        <taxon>Chordata</taxon>
        <taxon>Craniata</taxon>
        <taxon>Vertebrata</taxon>
        <taxon>Euteleostomi</taxon>
        <taxon>Lepidosauria</taxon>
        <taxon>Squamata</taxon>
        <taxon>Bifurcata</taxon>
        <taxon>Unidentata</taxon>
        <taxon>Episquamata</taxon>
        <taxon>Toxicofera</taxon>
        <taxon>Serpentes</taxon>
        <taxon>Colubroidea</taxon>
        <taxon>Viperidae</taxon>
        <taxon>Crotalinae</taxon>
        <taxon>Crotalus</taxon>
    </lineage>
</organism>
<dbReference type="Proteomes" id="UP001474421">
    <property type="component" value="Unassembled WGS sequence"/>
</dbReference>
<reference evidence="1 2" key="1">
    <citation type="journal article" date="2024" name="Proc. Natl. Acad. Sci. U.S.A.">
        <title>The genetic regulatory architecture and epigenomic basis for age-related changes in rattlesnake venom.</title>
        <authorList>
            <person name="Hogan M.P."/>
            <person name="Holding M.L."/>
            <person name="Nystrom G.S."/>
            <person name="Colston T.J."/>
            <person name="Bartlett D.A."/>
            <person name="Mason A.J."/>
            <person name="Ellsworth S.A."/>
            <person name="Rautsaw R.M."/>
            <person name="Lawrence K.C."/>
            <person name="Strickland J.L."/>
            <person name="He B."/>
            <person name="Fraser P."/>
            <person name="Margres M.J."/>
            <person name="Gilbert D.M."/>
            <person name="Gibbs H.L."/>
            <person name="Parkinson C.L."/>
            <person name="Rokyta D.R."/>
        </authorList>
    </citation>
    <scope>NUCLEOTIDE SEQUENCE [LARGE SCALE GENOMIC DNA]</scope>
    <source>
        <strain evidence="1">DRR0105</strain>
    </source>
</reference>
<keyword evidence="2" id="KW-1185">Reference proteome</keyword>
<sequence>MHGGALASGGPRDGTLLALGLQFQENFSALRSSIPGASPKPPPGRVTIPPVRCESDRKCCLPNCLAECKDPVYGKCGGSRTLSLVQFAPCKGTAVGRLLGPDVLWAPAGFSGVSQALILSIKGGADVIKGRCPDVEAELGVLLLGNVLKKMVLLPAWSGRQKVPGKEDFQEEERLGRNPLPTLVQLILWADQN</sequence>
<evidence type="ECO:0000313" key="1">
    <source>
        <dbReference type="EMBL" id="KAK9405065.1"/>
    </source>
</evidence>